<evidence type="ECO:0000256" key="2">
    <source>
        <dbReference type="ARBA" id="ARBA00022723"/>
    </source>
</evidence>
<comment type="caution">
    <text evidence="8">The sequence shown here is derived from an EMBL/GenBank/DDBJ whole genome shotgun (WGS) entry which is preliminary data.</text>
</comment>
<comment type="cofactor">
    <cofactor evidence="6">
        <name>Zn(2+)</name>
        <dbReference type="ChEBI" id="CHEBI:29105"/>
    </cofactor>
    <text evidence="6">Binds 1 zinc ion per subunit.</text>
</comment>
<keyword evidence="9" id="KW-1185">Reference proteome</keyword>
<gene>
    <name evidence="8" type="ORF">B1199_06195</name>
</gene>
<keyword evidence="4 6" id="KW-0862">Zinc</keyword>
<evidence type="ECO:0000256" key="4">
    <source>
        <dbReference type="ARBA" id="ARBA00022833"/>
    </source>
</evidence>
<dbReference type="Proteomes" id="UP000194841">
    <property type="component" value="Unassembled WGS sequence"/>
</dbReference>
<dbReference type="RefSeq" id="WP_086743258.1">
    <property type="nucleotide sequence ID" value="NZ_MWPV01000002.1"/>
</dbReference>
<name>A0A244CQS3_PSEDV</name>
<dbReference type="GO" id="GO:0046872">
    <property type="term" value="F:metal ion binding"/>
    <property type="evidence" value="ECO:0007669"/>
    <property type="project" value="UniProtKB-KW"/>
</dbReference>
<comment type="similarity">
    <text evidence="6">Belongs to the peptidase M48 family.</text>
</comment>
<dbReference type="AlphaFoldDB" id="A0A244CQS3"/>
<feature type="domain" description="Peptidase M48" evidence="7">
    <location>
        <begin position="78"/>
        <end position="265"/>
    </location>
</feature>
<dbReference type="GO" id="GO:0004222">
    <property type="term" value="F:metalloendopeptidase activity"/>
    <property type="evidence" value="ECO:0007669"/>
    <property type="project" value="InterPro"/>
</dbReference>
<dbReference type="EMBL" id="MWPV01000002">
    <property type="protein sequence ID" value="OUL57952.1"/>
    <property type="molecule type" value="Genomic_DNA"/>
</dbReference>
<keyword evidence="5 6" id="KW-0482">Metalloprotease</keyword>
<dbReference type="InterPro" id="IPR001915">
    <property type="entry name" value="Peptidase_M48"/>
</dbReference>
<reference evidence="8 9" key="1">
    <citation type="submission" date="2017-02" db="EMBL/GenBank/DDBJ databases">
        <title>Pseudoalteromonas ulvae TC14 Genome.</title>
        <authorList>
            <person name="Molmeret M."/>
        </authorList>
    </citation>
    <scope>NUCLEOTIDE SEQUENCE [LARGE SCALE GENOMIC DNA]</scope>
    <source>
        <strain evidence="8">TC14</strain>
    </source>
</reference>
<evidence type="ECO:0000313" key="8">
    <source>
        <dbReference type="EMBL" id="OUL57952.1"/>
    </source>
</evidence>
<evidence type="ECO:0000256" key="5">
    <source>
        <dbReference type="ARBA" id="ARBA00023049"/>
    </source>
</evidence>
<dbReference type="PROSITE" id="PS51257">
    <property type="entry name" value="PROKAR_LIPOPROTEIN"/>
    <property type="match status" value="1"/>
</dbReference>
<keyword evidence="2" id="KW-0479">Metal-binding</keyword>
<dbReference type="OrthoDB" id="9810445at2"/>
<sequence length="292" mass="32014">MKHLIPLALIVTSLLLSGCNTTGLKISSLDVGALVDSGTALWDAHQIDEPQEIQLGQNMSAALLGTRPLSDNRELNIYVNQVGHLLASHSERPHLPWRFGVINSSAINAFAAPGGYVFITTAMLTELNDEAELAAVLAHEIIHVTAMHHLKHLQDHALRNALTETVFVSAHAYQSNTGASASKQQYRQWAKTITDSAHELYTQGLSREDEFFADQQALNLVVKAGYDPFAMLANLQRLAAIAPDDSALALLYQTHPTANERLQQLFEKMGSFETISGQSLASRFERTVHAQQ</sequence>
<evidence type="ECO:0000313" key="9">
    <source>
        <dbReference type="Proteomes" id="UP000194841"/>
    </source>
</evidence>
<dbReference type="PANTHER" id="PTHR22726:SF1">
    <property type="entry name" value="METALLOENDOPEPTIDASE OMA1, MITOCHONDRIAL"/>
    <property type="match status" value="1"/>
</dbReference>
<evidence type="ECO:0000256" key="6">
    <source>
        <dbReference type="RuleBase" id="RU003983"/>
    </source>
</evidence>
<dbReference type="Gene3D" id="3.30.2010.10">
    <property type="entry name" value="Metalloproteases ('zincins'), catalytic domain"/>
    <property type="match status" value="1"/>
</dbReference>
<dbReference type="GO" id="GO:0016020">
    <property type="term" value="C:membrane"/>
    <property type="evidence" value="ECO:0007669"/>
    <property type="project" value="TreeGrafter"/>
</dbReference>
<proteinExistence type="inferred from homology"/>
<dbReference type="GO" id="GO:0051603">
    <property type="term" value="P:proteolysis involved in protein catabolic process"/>
    <property type="evidence" value="ECO:0007669"/>
    <property type="project" value="TreeGrafter"/>
</dbReference>
<protein>
    <recommendedName>
        <fullName evidence="7">Peptidase M48 domain-containing protein</fullName>
    </recommendedName>
</protein>
<keyword evidence="1 6" id="KW-0645">Protease</keyword>
<dbReference type="PANTHER" id="PTHR22726">
    <property type="entry name" value="METALLOENDOPEPTIDASE OMA1"/>
    <property type="match status" value="1"/>
</dbReference>
<evidence type="ECO:0000256" key="1">
    <source>
        <dbReference type="ARBA" id="ARBA00022670"/>
    </source>
</evidence>
<dbReference type="Pfam" id="PF01435">
    <property type="entry name" value="Peptidase_M48"/>
    <property type="match status" value="1"/>
</dbReference>
<evidence type="ECO:0000259" key="7">
    <source>
        <dbReference type="Pfam" id="PF01435"/>
    </source>
</evidence>
<evidence type="ECO:0000256" key="3">
    <source>
        <dbReference type="ARBA" id="ARBA00022801"/>
    </source>
</evidence>
<keyword evidence="3 6" id="KW-0378">Hydrolase</keyword>
<accession>A0A244CQS3</accession>
<dbReference type="InterPro" id="IPR051156">
    <property type="entry name" value="Mito/Outer_Membr_Metalloprot"/>
</dbReference>
<organism evidence="8 9">
    <name type="scientific">Pseudoalteromonas ulvae</name>
    <dbReference type="NCBI Taxonomy" id="107327"/>
    <lineage>
        <taxon>Bacteria</taxon>
        <taxon>Pseudomonadati</taxon>
        <taxon>Pseudomonadota</taxon>
        <taxon>Gammaproteobacteria</taxon>
        <taxon>Alteromonadales</taxon>
        <taxon>Pseudoalteromonadaceae</taxon>
        <taxon>Pseudoalteromonas</taxon>
    </lineage>
</organism>